<evidence type="ECO:0000313" key="3">
    <source>
        <dbReference type="Proteomes" id="UP000284189"/>
    </source>
</evidence>
<protein>
    <submittedName>
        <fullName evidence="2">Uncharacterized protein</fullName>
    </submittedName>
</protein>
<gene>
    <name evidence="2" type="ORF">D2U88_16580</name>
</gene>
<feature type="transmembrane region" description="Helical" evidence="1">
    <location>
        <begin position="48"/>
        <end position="66"/>
    </location>
</feature>
<comment type="caution">
    <text evidence="2">The sequence shown here is derived from an EMBL/GenBank/DDBJ whole genome shotgun (WGS) entry which is preliminary data.</text>
</comment>
<dbReference type="Proteomes" id="UP000284189">
    <property type="component" value="Unassembled WGS sequence"/>
</dbReference>
<organism evidence="2 3">
    <name type="scientific">Flagellimonas aequoris</name>
    <dbReference type="NCBI Taxonomy" id="2306997"/>
    <lineage>
        <taxon>Bacteria</taxon>
        <taxon>Pseudomonadati</taxon>
        <taxon>Bacteroidota</taxon>
        <taxon>Flavobacteriia</taxon>
        <taxon>Flavobacteriales</taxon>
        <taxon>Flavobacteriaceae</taxon>
        <taxon>Flagellimonas</taxon>
    </lineage>
</organism>
<sequence>MKKLNYYLYNFIVYLITLFVVVDIFILLDYLLTIVGVMDRKIENIDRATVLFGSITICLYIVEYILRKLK</sequence>
<accession>A0A418N4N2</accession>
<dbReference type="EMBL" id="QXFJ01000030">
    <property type="protein sequence ID" value="RIV68795.1"/>
    <property type="molecule type" value="Genomic_DNA"/>
</dbReference>
<reference evidence="2 3" key="1">
    <citation type="submission" date="2018-08" db="EMBL/GenBank/DDBJ databases">
        <title>Proposal of Muricauda 72 sp.nov. and Muricauda NH166 sp.nov., isolated from seawater.</title>
        <authorList>
            <person name="Cheng H."/>
            <person name="Wu Y.-H."/>
            <person name="Guo L.-L."/>
            <person name="Xu X.-W."/>
        </authorList>
    </citation>
    <scope>NUCLEOTIDE SEQUENCE [LARGE SCALE GENOMIC DNA]</scope>
    <source>
        <strain evidence="2 3">NH166</strain>
    </source>
</reference>
<dbReference type="AlphaFoldDB" id="A0A418N4N2"/>
<proteinExistence type="predicted"/>
<evidence type="ECO:0000256" key="1">
    <source>
        <dbReference type="SAM" id="Phobius"/>
    </source>
</evidence>
<keyword evidence="1" id="KW-1133">Transmembrane helix</keyword>
<keyword evidence="1" id="KW-0472">Membrane</keyword>
<name>A0A418N4N2_9FLAO</name>
<feature type="transmembrane region" description="Helical" evidence="1">
    <location>
        <begin position="7"/>
        <end position="28"/>
    </location>
</feature>
<evidence type="ECO:0000313" key="2">
    <source>
        <dbReference type="EMBL" id="RIV68795.1"/>
    </source>
</evidence>
<keyword evidence="1" id="KW-0812">Transmembrane</keyword>